<organism evidence="6 7">
    <name type="scientific">Meiothermus granaticius NBRC 107808</name>
    <dbReference type="NCBI Taxonomy" id="1227551"/>
    <lineage>
        <taxon>Bacteria</taxon>
        <taxon>Thermotogati</taxon>
        <taxon>Deinococcota</taxon>
        <taxon>Deinococci</taxon>
        <taxon>Thermales</taxon>
        <taxon>Thermaceae</taxon>
        <taxon>Meiothermus</taxon>
    </lineage>
</organism>
<feature type="domain" description="Aldehyde dehydrogenase" evidence="5">
    <location>
        <begin position="29"/>
        <end position="491"/>
    </location>
</feature>
<dbReference type="EMBL" id="QWLB01000015">
    <property type="protein sequence ID" value="RIH92712.1"/>
    <property type="molecule type" value="Genomic_DNA"/>
</dbReference>
<dbReference type="FunFam" id="3.40.309.10:FF:000012">
    <property type="entry name" value="Betaine aldehyde dehydrogenase"/>
    <property type="match status" value="1"/>
</dbReference>
<dbReference type="SUPFAM" id="SSF53720">
    <property type="entry name" value="ALDH-like"/>
    <property type="match status" value="1"/>
</dbReference>
<evidence type="ECO:0000313" key="6">
    <source>
        <dbReference type="EMBL" id="RIH92712.1"/>
    </source>
</evidence>
<reference evidence="6 7" key="1">
    <citation type="submission" date="2018-08" db="EMBL/GenBank/DDBJ databases">
        <title>Meiothermus granaticius genome AF-68 sequencing project.</title>
        <authorList>
            <person name="Da Costa M.S."/>
            <person name="Albuquerque L."/>
            <person name="Raposo P."/>
            <person name="Froufe H.J.C."/>
            <person name="Barroso C.S."/>
            <person name="Egas C."/>
        </authorList>
    </citation>
    <scope>NUCLEOTIDE SEQUENCE [LARGE SCALE GENOMIC DNA]</scope>
    <source>
        <strain evidence="6 7">AF-68</strain>
    </source>
</reference>
<dbReference type="AlphaFoldDB" id="A0A399FCH9"/>
<keyword evidence="7" id="KW-1185">Reference proteome</keyword>
<dbReference type="OrthoDB" id="23766at2"/>
<dbReference type="InterPro" id="IPR016162">
    <property type="entry name" value="Ald_DH_N"/>
</dbReference>
<dbReference type="PROSITE" id="PS00687">
    <property type="entry name" value="ALDEHYDE_DEHYDR_GLU"/>
    <property type="match status" value="1"/>
</dbReference>
<evidence type="ECO:0000256" key="3">
    <source>
        <dbReference type="PROSITE-ProRule" id="PRU10007"/>
    </source>
</evidence>
<dbReference type="Gene3D" id="3.40.605.10">
    <property type="entry name" value="Aldehyde Dehydrogenase, Chain A, domain 1"/>
    <property type="match status" value="1"/>
</dbReference>
<dbReference type="InterPro" id="IPR015590">
    <property type="entry name" value="Aldehyde_DH_dom"/>
</dbReference>
<dbReference type="Proteomes" id="UP000266178">
    <property type="component" value="Unassembled WGS sequence"/>
</dbReference>
<feature type="active site" evidence="3">
    <location>
        <position position="267"/>
    </location>
</feature>
<proteinExistence type="inferred from homology"/>
<accession>A0A399FCH9</accession>
<sequence length="497" mass="54165">MTSLTQTDWRSLARTLRPRRQAFIDGRFVDALSGRTFPAYNPATGEVIAEVAACDAADVDRAVRAARRAFESGVWRDLKPAERKAVLLRWAGLIRENLPELALLETLDTGKAIKESLSVDVPSAAAAIQWYAETIDKLYDEIAPNGPSSLVMVTREPVGVVAGVIPWNYPLIIASWKIGPALAAGNSMILKPAEEASLSALKLAELAQEAGLPDGVFNVVPGLGPEAGQAIGLHPDIDAVLFTGSTEVGRKFLEYSARSNLKRVGLELGGKSPHIVTADADLEKAAMYVAYAIWYNLGQTCNAGSRLIIEQSVKERFLELLRPWAQRLYPGDPLEPTTELGALISAEHLDRVRGYIELGQREGAEVAIGGRQIGQERGGWYLEPTVLVGVKNDMRVAREEIFGPVLSVLEFDRLEEAVAIANDSPYGLAAALWCRDISTAHRTARQLRAGTVWVNAFDHTSINAPFGGYKQSGHGRDKSLHAFDKVTELKTTWVELH</sequence>
<protein>
    <submittedName>
        <fullName evidence="6">Aldehyde dehydrogenase PuuC</fullName>
        <ecNumber evidence="6">1.2.1.5</ecNumber>
    </submittedName>
</protein>
<dbReference type="Gene3D" id="3.40.309.10">
    <property type="entry name" value="Aldehyde Dehydrogenase, Chain A, domain 2"/>
    <property type="match status" value="1"/>
</dbReference>
<evidence type="ECO:0000256" key="2">
    <source>
        <dbReference type="ARBA" id="ARBA00023002"/>
    </source>
</evidence>
<dbReference type="InterPro" id="IPR016163">
    <property type="entry name" value="Ald_DH_C"/>
</dbReference>
<comment type="similarity">
    <text evidence="1 4">Belongs to the aldehyde dehydrogenase family.</text>
</comment>
<evidence type="ECO:0000256" key="1">
    <source>
        <dbReference type="ARBA" id="ARBA00009986"/>
    </source>
</evidence>
<dbReference type="InterPro" id="IPR029510">
    <property type="entry name" value="Ald_DH_CS_GLU"/>
</dbReference>
<dbReference type="Pfam" id="PF00171">
    <property type="entry name" value="Aldedh"/>
    <property type="match status" value="1"/>
</dbReference>
<dbReference type="CDD" id="cd07112">
    <property type="entry name" value="ALDH_GABALDH-PuuC"/>
    <property type="match status" value="1"/>
</dbReference>
<dbReference type="EC" id="1.2.1.5" evidence="6"/>
<keyword evidence="2 4" id="KW-0560">Oxidoreductase</keyword>
<dbReference type="RefSeq" id="WP_119356874.1">
    <property type="nucleotide sequence ID" value="NZ_BJXM01000014.1"/>
</dbReference>
<dbReference type="PANTHER" id="PTHR11699">
    <property type="entry name" value="ALDEHYDE DEHYDROGENASE-RELATED"/>
    <property type="match status" value="1"/>
</dbReference>
<name>A0A399FCH9_9DEIN</name>
<evidence type="ECO:0000259" key="5">
    <source>
        <dbReference type="Pfam" id="PF00171"/>
    </source>
</evidence>
<dbReference type="FunFam" id="3.40.605.10:FF:000007">
    <property type="entry name" value="NAD/NADP-dependent betaine aldehyde dehydrogenase"/>
    <property type="match status" value="1"/>
</dbReference>
<dbReference type="GO" id="GO:0004030">
    <property type="term" value="F:aldehyde dehydrogenase [NAD(P)+] activity"/>
    <property type="evidence" value="ECO:0007669"/>
    <property type="project" value="UniProtKB-EC"/>
</dbReference>
<dbReference type="InterPro" id="IPR016161">
    <property type="entry name" value="Ald_DH/histidinol_DH"/>
</dbReference>
<evidence type="ECO:0000313" key="7">
    <source>
        <dbReference type="Proteomes" id="UP000266178"/>
    </source>
</evidence>
<evidence type="ECO:0000256" key="4">
    <source>
        <dbReference type="RuleBase" id="RU003345"/>
    </source>
</evidence>
<comment type="caution">
    <text evidence="6">The sequence shown here is derived from an EMBL/GenBank/DDBJ whole genome shotgun (WGS) entry which is preliminary data.</text>
</comment>
<gene>
    <name evidence="6" type="primary">puuC_2</name>
    <name evidence="6" type="ORF">Mgrana_01374</name>
</gene>